<dbReference type="Pfam" id="PF00498">
    <property type="entry name" value="FHA"/>
    <property type="match status" value="1"/>
</dbReference>
<feature type="compositionally biased region" description="Basic and acidic residues" evidence="2">
    <location>
        <begin position="673"/>
        <end position="683"/>
    </location>
</feature>
<feature type="compositionally biased region" description="Polar residues" evidence="2">
    <location>
        <begin position="1"/>
        <end position="17"/>
    </location>
</feature>
<dbReference type="GO" id="GO:0016891">
    <property type="term" value="F:RNA endonuclease activity producing 5'-phosphomonoesters, hydrolytic mechanism"/>
    <property type="evidence" value="ECO:0007669"/>
    <property type="project" value="InterPro"/>
</dbReference>
<dbReference type="Gene3D" id="2.60.200.20">
    <property type="match status" value="1"/>
</dbReference>
<evidence type="ECO:0000313" key="4">
    <source>
        <dbReference type="EMBL" id="TGZ65258.1"/>
    </source>
</evidence>
<dbReference type="OrthoDB" id="433755at2759"/>
<dbReference type="AlphaFoldDB" id="A0A4S2LVH9"/>
<feature type="compositionally biased region" description="Basic and acidic residues" evidence="2">
    <location>
        <begin position="695"/>
        <end position="708"/>
    </location>
</feature>
<dbReference type="PROSITE" id="PS50006">
    <property type="entry name" value="FHA_DOMAIN"/>
    <property type="match status" value="1"/>
</dbReference>
<protein>
    <recommendedName>
        <fullName evidence="3">FHA domain-containing protein</fullName>
    </recommendedName>
</protein>
<feature type="region of interest" description="Disordered" evidence="2">
    <location>
        <begin position="745"/>
        <end position="776"/>
    </location>
</feature>
<evidence type="ECO:0000256" key="1">
    <source>
        <dbReference type="SAM" id="Coils"/>
    </source>
</evidence>
<keyword evidence="1" id="KW-0175">Coiled coil</keyword>
<sequence length="790" mass="87893">MSSSPTPIENNAYTEATLNEESETLNAQNQLSSPVSEGTGKEEASECLCEDKTQVFVQPKLQPAGNTYKPPVWAMPCPIDLGYRFEVIKNGIPLSECTVTLSGARDSGDATELSFCLFGRQPQPFYAPYNRLHGQCVALAHPSISRLHAVLQYGRPPPSIAKTSLAQPEAAGWYIQDLESTHGTFVNKRRLPSGRFVRIHVGHVVRFGGSTRLNVLQGPEDDTERESTLSWTELKQVHFAKKVVAKERTVDSAPEATVDFGCDWGLAAEDAAADVPSFLRDIDGAACLSHENLYQDDPKRALRTYFEREGIDPAPEFEFVEASFGKQHCKIDLPLSSGTITAEAIVAGKRKEAIAQCALEACRLLDRLGEFDPNKDQSTAAKRIRTKAYWEEHDYYSSDEDTFTDRTGHVERKRLSRIRQLGVEGREAEEAERRAAELATSTYPYSAQRLDNATLLTVLAELEKVGEEIVSLEEKLEKINKEFTPQVPNPSELDELEAYMKALKSGAPSRKERLKLRSRLFTLRQKEMRLFQQAGLPQPRQRVKLITTDGEEGEERVPVVEKTVRADAAAAVRAAKRKLQEDTGAAALDEVAPEQGPKNARLLRNEIKRSLAGHRTVQQSDRTHHDSEDQPFQVEEDDDEEVAVTTEQSTLEDCPFIGDRSNPKPLALPSPETDLKTSNKDDLETITGSKMPTKRRGDGFVDPEHKPAVETTSKPMGDNKDSLFADTYSVRPTLGPTVQSDVELLPSRRSRVKQPQPDVYEQPDSDYVTWVPPTDQEGDGITALNAKFGY</sequence>
<feature type="region of interest" description="Disordered" evidence="2">
    <location>
        <begin position="613"/>
        <end position="723"/>
    </location>
</feature>
<feature type="region of interest" description="Disordered" evidence="2">
    <location>
        <begin position="1"/>
        <end position="44"/>
    </location>
</feature>
<dbReference type="InterPro" id="IPR008984">
    <property type="entry name" value="SMAD_FHA_dom_sf"/>
</dbReference>
<dbReference type="InterPro" id="IPR005034">
    <property type="entry name" value="Dicer_dimerisation"/>
</dbReference>
<gene>
    <name evidence="4" type="ORF">CRM22_005953</name>
</gene>
<evidence type="ECO:0000313" key="5">
    <source>
        <dbReference type="Proteomes" id="UP000308267"/>
    </source>
</evidence>
<dbReference type="EMBL" id="SJOL01006493">
    <property type="protein sequence ID" value="TGZ65258.1"/>
    <property type="molecule type" value="Genomic_DNA"/>
</dbReference>
<feature type="compositionally biased region" description="Polar residues" evidence="2">
    <location>
        <begin position="24"/>
        <end position="36"/>
    </location>
</feature>
<reference evidence="4 5" key="1">
    <citation type="journal article" date="2019" name="BMC Genomics">
        <title>New insights from Opisthorchis felineus genome: update on genomics of the epidemiologically important liver flukes.</title>
        <authorList>
            <person name="Ershov N.I."/>
            <person name="Mordvinov V.A."/>
            <person name="Prokhortchouk E.B."/>
            <person name="Pakharukova M.Y."/>
            <person name="Gunbin K.V."/>
            <person name="Ustyantsev K."/>
            <person name="Genaev M.A."/>
            <person name="Blinov A.G."/>
            <person name="Mazur A."/>
            <person name="Boulygina E."/>
            <person name="Tsygankova S."/>
            <person name="Khrameeva E."/>
            <person name="Chekanov N."/>
            <person name="Fan G."/>
            <person name="Xiao A."/>
            <person name="Zhang H."/>
            <person name="Xu X."/>
            <person name="Yang H."/>
            <person name="Solovyev V."/>
            <person name="Lee S.M."/>
            <person name="Liu X."/>
            <person name="Afonnikov D.A."/>
            <person name="Skryabin K.G."/>
        </authorList>
    </citation>
    <scope>NUCLEOTIDE SEQUENCE [LARGE SCALE GENOMIC DNA]</scope>
    <source>
        <strain evidence="4">AK-0245</strain>
        <tissue evidence="4">Whole organism</tissue>
    </source>
</reference>
<evidence type="ECO:0000256" key="2">
    <source>
        <dbReference type="SAM" id="MobiDB-lite"/>
    </source>
</evidence>
<name>A0A4S2LVH9_OPIFE</name>
<dbReference type="SMART" id="SM00240">
    <property type="entry name" value="FHA"/>
    <property type="match status" value="1"/>
</dbReference>
<proteinExistence type="predicted"/>
<accession>A0A4S2LVH9</accession>
<dbReference type="CDD" id="cd19856">
    <property type="entry name" value="DSRM_Kanadaptin"/>
    <property type="match status" value="1"/>
</dbReference>
<dbReference type="Pfam" id="PF03368">
    <property type="entry name" value="Dicer_dimer"/>
    <property type="match status" value="1"/>
</dbReference>
<feature type="coiled-coil region" evidence="1">
    <location>
        <begin position="455"/>
        <end position="482"/>
    </location>
</feature>
<feature type="domain" description="FHA" evidence="3">
    <location>
        <begin position="116"/>
        <end position="191"/>
    </location>
</feature>
<organism evidence="4 5">
    <name type="scientific">Opisthorchis felineus</name>
    <dbReference type="NCBI Taxonomy" id="147828"/>
    <lineage>
        <taxon>Eukaryota</taxon>
        <taxon>Metazoa</taxon>
        <taxon>Spiralia</taxon>
        <taxon>Lophotrochozoa</taxon>
        <taxon>Platyhelminthes</taxon>
        <taxon>Trematoda</taxon>
        <taxon>Digenea</taxon>
        <taxon>Opisthorchiida</taxon>
        <taxon>Opisthorchiata</taxon>
        <taxon>Opisthorchiidae</taxon>
        <taxon>Opisthorchis</taxon>
    </lineage>
</organism>
<dbReference type="Proteomes" id="UP000308267">
    <property type="component" value="Unassembled WGS sequence"/>
</dbReference>
<keyword evidence="5" id="KW-1185">Reference proteome</keyword>
<dbReference type="InterPro" id="IPR050923">
    <property type="entry name" value="Cell_Proc_Reg/RNA_Proc"/>
</dbReference>
<comment type="caution">
    <text evidence="4">The sequence shown here is derived from an EMBL/GenBank/DDBJ whole genome shotgun (WGS) entry which is preliminary data.</text>
</comment>
<dbReference type="InterPro" id="IPR000253">
    <property type="entry name" value="FHA_dom"/>
</dbReference>
<evidence type="ECO:0000259" key="3">
    <source>
        <dbReference type="PROSITE" id="PS50006"/>
    </source>
</evidence>
<dbReference type="PANTHER" id="PTHR23308">
    <property type="entry name" value="NUCLEAR INHIBITOR OF PROTEIN PHOSPHATASE-1"/>
    <property type="match status" value="1"/>
</dbReference>
<dbReference type="SUPFAM" id="SSF49879">
    <property type="entry name" value="SMAD/FHA domain"/>
    <property type="match status" value="1"/>
</dbReference>